<evidence type="ECO:0000313" key="2">
    <source>
        <dbReference type="EMBL" id="GAK45434.1"/>
    </source>
</evidence>
<dbReference type="AlphaFoldDB" id="A0A081BBL6"/>
<keyword evidence="3" id="KW-1185">Reference proteome</keyword>
<dbReference type="eggNOG" id="COG1738">
    <property type="taxonomic scope" value="Bacteria"/>
</dbReference>
<accession>A0A081BBL6</accession>
<dbReference type="RefSeq" id="WP_052379370.1">
    <property type="nucleotide sequence ID" value="NZ_BBIO01000009.1"/>
</dbReference>
<feature type="transmembrane region" description="Helical" evidence="1">
    <location>
        <begin position="131"/>
        <end position="150"/>
    </location>
</feature>
<dbReference type="Proteomes" id="UP000028702">
    <property type="component" value="Unassembled WGS sequence"/>
</dbReference>
<reference evidence="2 3" key="1">
    <citation type="submission" date="2014-07" db="EMBL/GenBank/DDBJ databases">
        <title>Tepidicaulis marinum gen. nov., sp. nov., a novel marine bacterium denitrifying nitrate to nitrous oxide strictly under microaerobic conditions.</title>
        <authorList>
            <person name="Takeuchi M."/>
            <person name="Yamagishi T."/>
            <person name="Kamagata Y."/>
            <person name="Oshima K."/>
            <person name="Hattori M."/>
            <person name="Katayama T."/>
            <person name="Hanada S."/>
            <person name="Tamaki H."/>
            <person name="Marumo K."/>
            <person name="Maeda H."/>
            <person name="Nedachi M."/>
            <person name="Iwasaki W."/>
            <person name="Suwa Y."/>
            <person name="Sakata S."/>
        </authorList>
    </citation>
    <scope>NUCLEOTIDE SEQUENCE [LARGE SCALE GENOMIC DNA]</scope>
    <source>
        <strain evidence="2 3">MA2</strain>
    </source>
</reference>
<name>A0A081BBL6_9HYPH</name>
<comment type="caution">
    <text evidence="2">The sequence shown here is derived from an EMBL/GenBank/DDBJ whole genome shotgun (WGS) entry which is preliminary data.</text>
</comment>
<organism evidence="2 3">
    <name type="scientific">Tepidicaulis marinus</name>
    <dbReference type="NCBI Taxonomy" id="1333998"/>
    <lineage>
        <taxon>Bacteria</taxon>
        <taxon>Pseudomonadati</taxon>
        <taxon>Pseudomonadota</taxon>
        <taxon>Alphaproteobacteria</taxon>
        <taxon>Hyphomicrobiales</taxon>
        <taxon>Parvibaculaceae</taxon>
        <taxon>Tepidicaulis</taxon>
    </lineage>
</organism>
<protein>
    <submittedName>
        <fullName evidence="2">Conserved protein</fullName>
    </submittedName>
</protein>
<keyword evidence="1" id="KW-1133">Transmembrane helix</keyword>
<evidence type="ECO:0000256" key="1">
    <source>
        <dbReference type="SAM" id="Phobius"/>
    </source>
</evidence>
<gene>
    <name evidence="2" type="ORF">M2A_1933</name>
</gene>
<feature type="transmembrane region" description="Helical" evidence="1">
    <location>
        <begin position="21"/>
        <end position="45"/>
    </location>
</feature>
<feature type="transmembrane region" description="Helical" evidence="1">
    <location>
        <begin position="98"/>
        <end position="119"/>
    </location>
</feature>
<keyword evidence="1" id="KW-0472">Membrane</keyword>
<dbReference type="STRING" id="1333998.M2A_1933"/>
<keyword evidence="1" id="KW-0812">Transmembrane</keyword>
<feature type="transmembrane region" description="Helical" evidence="1">
    <location>
        <begin position="162"/>
        <end position="181"/>
    </location>
</feature>
<proteinExistence type="predicted"/>
<feature type="transmembrane region" description="Helical" evidence="1">
    <location>
        <begin position="193"/>
        <end position="214"/>
    </location>
</feature>
<sequence length="227" mass="25016">MSDQSIETRRKNAGPGLVSRAFGVCATLLLPVGGLIGVLALSYGGRNRYVTTFDMFPPEQWYLNPGYWLNYGHLALPGIFLVLCLTNRRYGPGLTMSAVLVSWIIVAGIFIWAVSTYGLQAVQGELATLPVMATFAGALFAGQILCVYLFDRLRGIPWWRAPFYAILWGGVLYAGLFYVQLLMQSDAPVANRTAVILAIHVGWAFLGLFIYQLFRRLIRPLPGYGGA</sequence>
<dbReference type="EMBL" id="BBIO01000009">
    <property type="protein sequence ID" value="GAK45434.1"/>
    <property type="molecule type" value="Genomic_DNA"/>
</dbReference>
<feature type="transmembrane region" description="Helical" evidence="1">
    <location>
        <begin position="65"/>
        <end position="86"/>
    </location>
</feature>
<evidence type="ECO:0000313" key="3">
    <source>
        <dbReference type="Proteomes" id="UP000028702"/>
    </source>
</evidence>